<dbReference type="Proteomes" id="UP000807504">
    <property type="component" value="Unassembled WGS sequence"/>
</dbReference>
<protein>
    <submittedName>
        <fullName evidence="2">Uncharacterized protein</fullName>
    </submittedName>
</protein>
<name>A0A8T0FIX7_ARGBR</name>
<organism evidence="2 3">
    <name type="scientific">Argiope bruennichi</name>
    <name type="common">Wasp spider</name>
    <name type="synonym">Aranea bruennichi</name>
    <dbReference type="NCBI Taxonomy" id="94029"/>
    <lineage>
        <taxon>Eukaryota</taxon>
        <taxon>Metazoa</taxon>
        <taxon>Ecdysozoa</taxon>
        <taxon>Arthropoda</taxon>
        <taxon>Chelicerata</taxon>
        <taxon>Arachnida</taxon>
        <taxon>Araneae</taxon>
        <taxon>Araneomorphae</taxon>
        <taxon>Entelegynae</taxon>
        <taxon>Araneoidea</taxon>
        <taxon>Araneidae</taxon>
        <taxon>Argiope</taxon>
    </lineage>
</organism>
<keyword evidence="3" id="KW-1185">Reference proteome</keyword>
<sequence length="173" mass="19169">MLETMRSEEWGKLSLGFSQDDPGGKVKGKRTNKKKRKQKRKKTSMFHPTCLWRHYVILVESLGKKVMTFSCCPLGSETPCRQWKKTCCTRLTSPANPQIKLEGGNDGKKVKAKQKEEALCCTTLWESEEGMGGSDTSLSEAFFGDSVPSEINSEGWAGCVEMPQVPTLGDAAK</sequence>
<evidence type="ECO:0000313" key="2">
    <source>
        <dbReference type="EMBL" id="KAF8789310.1"/>
    </source>
</evidence>
<proteinExistence type="predicted"/>
<dbReference type="EMBL" id="JABXBU010000012">
    <property type="protein sequence ID" value="KAF8789310.1"/>
    <property type="molecule type" value="Genomic_DNA"/>
</dbReference>
<accession>A0A8T0FIX7</accession>
<comment type="caution">
    <text evidence="2">The sequence shown here is derived from an EMBL/GenBank/DDBJ whole genome shotgun (WGS) entry which is preliminary data.</text>
</comment>
<feature type="region of interest" description="Disordered" evidence="1">
    <location>
        <begin position="14"/>
        <end position="42"/>
    </location>
</feature>
<feature type="compositionally biased region" description="Basic residues" evidence="1">
    <location>
        <begin position="26"/>
        <end position="42"/>
    </location>
</feature>
<dbReference type="AlphaFoldDB" id="A0A8T0FIX7"/>
<gene>
    <name evidence="2" type="ORF">HNY73_007254</name>
</gene>
<evidence type="ECO:0000313" key="3">
    <source>
        <dbReference type="Proteomes" id="UP000807504"/>
    </source>
</evidence>
<reference evidence="2" key="1">
    <citation type="journal article" date="2020" name="bioRxiv">
        <title>Chromosome-level reference genome of the European wasp spider Argiope bruennichi: a resource for studies on range expansion and evolutionary adaptation.</title>
        <authorList>
            <person name="Sheffer M.M."/>
            <person name="Hoppe A."/>
            <person name="Krehenwinkel H."/>
            <person name="Uhl G."/>
            <person name="Kuss A.W."/>
            <person name="Jensen L."/>
            <person name="Jensen C."/>
            <person name="Gillespie R.G."/>
            <person name="Hoff K.J."/>
            <person name="Prost S."/>
        </authorList>
    </citation>
    <scope>NUCLEOTIDE SEQUENCE</scope>
</reference>
<reference evidence="2" key="2">
    <citation type="submission" date="2020-06" db="EMBL/GenBank/DDBJ databases">
        <authorList>
            <person name="Sheffer M."/>
        </authorList>
    </citation>
    <scope>NUCLEOTIDE SEQUENCE</scope>
</reference>
<evidence type="ECO:0000256" key="1">
    <source>
        <dbReference type="SAM" id="MobiDB-lite"/>
    </source>
</evidence>